<dbReference type="GO" id="GO:0032259">
    <property type="term" value="P:methylation"/>
    <property type="evidence" value="ECO:0007669"/>
    <property type="project" value="UniProtKB-KW"/>
</dbReference>
<dbReference type="Pfam" id="PF17827">
    <property type="entry name" value="PrmC_N"/>
    <property type="match status" value="1"/>
</dbReference>
<dbReference type="InterPro" id="IPR050320">
    <property type="entry name" value="N5-glutamine_MTase"/>
</dbReference>
<evidence type="ECO:0000256" key="2">
    <source>
        <dbReference type="ARBA" id="ARBA00022679"/>
    </source>
</evidence>
<feature type="binding site" evidence="5">
    <location>
        <position position="190"/>
    </location>
    <ligand>
        <name>S-adenosyl-L-methionine</name>
        <dbReference type="ChEBI" id="CHEBI:59789"/>
    </ligand>
</feature>
<dbReference type="InterPro" id="IPR004556">
    <property type="entry name" value="HemK-like"/>
</dbReference>
<gene>
    <name evidence="5 8" type="primary">prmC</name>
    <name evidence="8" type="ORF">NR989_02255</name>
</gene>
<feature type="binding site" evidence="5">
    <location>
        <begin position="125"/>
        <end position="129"/>
    </location>
    <ligand>
        <name>S-adenosyl-L-methionine</name>
        <dbReference type="ChEBI" id="CHEBI:59789"/>
    </ligand>
</feature>
<proteinExistence type="inferred from homology"/>
<sequence>MPSIEQTLKSAQSQLIQAGLVDSPKLDAELLLCNILQVNRTYLFTWPEKDVSPEQSITFQANLQKRLSGHPIAHIIGHREFWGLDLIVSKDTLIPRPDTETLIEAVLSLKEVSDPNKNCSIVDLGTGSGAIALALKSELPHCTISALDQSLPALEVAKQNAQNNRLEVEFLHSNWFSAIEQQQFDCIVSNPPYIEDDDPHLQQGDVRFEPLSALTSGSDGLNDIRLIIDQAWLHLYKQGWLVIEHGYNQAESINQLFQKAGYQNLQLHKDLAGNPRISLGQKT</sequence>
<dbReference type="Gene3D" id="3.40.50.150">
    <property type="entry name" value="Vaccinia Virus protein VP39"/>
    <property type="match status" value="1"/>
</dbReference>
<reference evidence="8 9" key="1">
    <citation type="submission" date="2022-06" db="EMBL/GenBank/DDBJ databases">
        <title>Thiomicrohabdus sp. nov, an obligately chemolithoautotrophic, sulfur-oxidizing bacterium isolated from beach of Guanyin Mountain. Amoy.</title>
        <authorList>
            <person name="Zhu H."/>
        </authorList>
    </citation>
    <scope>NUCLEOTIDE SEQUENCE [LARGE SCALE GENOMIC DNA]</scope>
    <source>
        <strain evidence="8 9">XGS-01</strain>
    </source>
</reference>
<feature type="binding site" evidence="5">
    <location>
        <position position="175"/>
    </location>
    <ligand>
        <name>S-adenosyl-L-methionine</name>
        <dbReference type="ChEBI" id="CHEBI:59789"/>
    </ligand>
</feature>
<dbReference type="GO" id="GO:0102559">
    <property type="term" value="F:peptide chain release factor N(5)-glutamine methyltransferase activity"/>
    <property type="evidence" value="ECO:0007669"/>
    <property type="project" value="UniProtKB-EC"/>
</dbReference>
<dbReference type="CDD" id="cd02440">
    <property type="entry name" value="AdoMet_MTases"/>
    <property type="match status" value="1"/>
</dbReference>
<dbReference type="InterPro" id="IPR029063">
    <property type="entry name" value="SAM-dependent_MTases_sf"/>
</dbReference>
<protein>
    <recommendedName>
        <fullName evidence="5">Release factor glutamine methyltransferase</fullName>
        <shortName evidence="5">RF MTase</shortName>
        <ecNumber evidence="5">2.1.1.297</ecNumber>
    </recommendedName>
    <alternativeName>
        <fullName evidence="5">N5-glutamine methyltransferase PrmC</fullName>
    </alternativeName>
    <alternativeName>
        <fullName evidence="5">Protein-(glutamine-N5) MTase PrmC</fullName>
    </alternativeName>
    <alternativeName>
        <fullName evidence="5">Protein-glutamine N-methyltransferase PrmC</fullName>
    </alternativeName>
</protein>
<feature type="domain" description="Release factor glutamine methyltransferase N-terminal" evidence="7">
    <location>
        <begin position="6"/>
        <end position="77"/>
    </location>
</feature>
<evidence type="ECO:0000256" key="1">
    <source>
        <dbReference type="ARBA" id="ARBA00022603"/>
    </source>
</evidence>
<evidence type="ECO:0000259" key="6">
    <source>
        <dbReference type="Pfam" id="PF05175"/>
    </source>
</evidence>
<dbReference type="InterPro" id="IPR002052">
    <property type="entry name" value="DNA_methylase_N6_adenine_CS"/>
</dbReference>
<evidence type="ECO:0000313" key="8">
    <source>
        <dbReference type="EMBL" id="WEJ63095.1"/>
    </source>
</evidence>
<comment type="function">
    <text evidence="5">Methylates the class 1 translation termination release factors RF1/PrfA and RF2/PrfB on the glutamine residue of the universally conserved GGQ motif.</text>
</comment>
<dbReference type="PANTHER" id="PTHR18895">
    <property type="entry name" value="HEMK METHYLTRANSFERASE"/>
    <property type="match status" value="1"/>
</dbReference>
<name>A0ABY8CAU7_9GAMM</name>
<dbReference type="InterPro" id="IPR007848">
    <property type="entry name" value="Small_mtfrase_dom"/>
</dbReference>
<feature type="binding site" evidence="5">
    <location>
        <begin position="190"/>
        <end position="193"/>
    </location>
    <ligand>
        <name>substrate</name>
    </ligand>
</feature>
<comment type="similarity">
    <text evidence="5">Belongs to the protein N5-glutamine methyltransferase family. PrmC subfamily.</text>
</comment>
<evidence type="ECO:0000256" key="5">
    <source>
        <dbReference type="HAMAP-Rule" id="MF_02126"/>
    </source>
</evidence>
<dbReference type="PANTHER" id="PTHR18895:SF74">
    <property type="entry name" value="MTRF1L RELEASE FACTOR GLUTAMINE METHYLTRANSFERASE"/>
    <property type="match status" value="1"/>
</dbReference>
<feature type="domain" description="Methyltransferase small" evidence="6">
    <location>
        <begin position="117"/>
        <end position="198"/>
    </location>
</feature>
<evidence type="ECO:0000256" key="4">
    <source>
        <dbReference type="ARBA" id="ARBA00048391"/>
    </source>
</evidence>
<dbReference type="EC" id="2.1.1.297" evidence="5"/>
<dbReference type="InterPro" id="IPR019874">
    <property type="entry name" value="RF_methyltr_PrmC"/>
</dbReference>
<dbReference type="NCBIfam" id="TIGR00536">
    <property type="entry name" value="hemK_fam"/>
    <property type="match status" value="1"/>
</dbReference>
<keyword evidence="2 5" id="KW-0808">Transferase</keyword>
<dbReference type="Gene3D" id="1.10.8.10">
    <property type="entry name" value="DNA helicase RuvA subunit, C-terminal domain"/>
    <property type="match status" value="1"/>
</dbReference>
<dbReference type="Pfam" id="PF05175">
    <property type="entry name" value="MTS"/>
    <property type="match status" value="1"/>
</dbReference>
<dbReference type="NCBIfam" id="TIGR03534">
    <property type="entry name" value="RF_mod_PrmC"/>
    <property type="match status" value="1"/>
</dbReference>
<dbReference type="EMBL" id="CP102381">
    <property type="protein sequence ID" value="WEJ63095.1"/>
    <property type="molecule type" value="Genomic_DNA"/>
</dbReference>
<dbReference type="HAMAP" id="MF_02126">
    <property type="entry name" value="RF_methyltr_PrmC"/>
    <property type="match status" value="1"/>
</dbReference>
<comment type="catalytic activity">
    <reaction evidence="4 5">
        <text>L-glutaminyl-[peptide chain release factor] + S-adenosyl-L-methionine = N(5)-methyl-L-glutaminyl-[peptide chain release factor] + S-adenosyl-L-homocysteine + H(+)</text>
        <dbReference type="Rhea" id="RHEA:42896"/>
        <dbReference type="Rhea" id="RHEA-COMP:10271"/>
        <dbReference type="Rhea" id="RHEA-COMP:10272"/>
        <dbReference type="ChEBI" id="CHEBI:15378"/>
        <dbReference type="ChEBI" id="CHEBI:30011"/>
        <dbReference type="ChEBI" id="CHEBI:57856"/>
        <dbReference type="ChEBI" id="CHEBI:59789"/>
        <dbReference type="ChEBI" id="CHEBI:61891"/>
        <dbReference type="EC" id="2.1.1.297"/>
    </reaction>
</comment>
<dbReference type="Proteomes" id="UP001222275">
    <property type="component" value="Chromosome"/>
</dbReference>
<dbReference type="RefSeq" id="WP_275595348.1">
    <property type="nucleotide sequence ID" value="NZ_CP102381.1"/>
</dbReference>
<keyword evidence="3 5" id="KW-0949">S-adenosyl-L-methionine</keyword>
<dbReference type="InterPro" id="IPR040758">
    <property type="entry name" value="PrmC_N"/>
</dbReference>
<keyword evidence="9" id="KW-1185">Reference proteome</keyword>
<dbReference type="PROSITE" id="PS00092">
    <property type="entry name" value="N6_MTASE"/>
    <property type="match status" value="1"/>
</dbReference>
<feature type="binding site" evidence="5">
    <location>
        <position position="148"/>
    </location>
    <ligand>
        <name>S-adenosyl-L-methionine</name>
        <dbReference type="ChEBI" id="CHEBI:59789"/>
    </ligand>
</feature>
<accession>A0ABY8CAU7</accession>
<evidence type="ECO:0000256" key="3">
    <source>
        <dbReference type="ARBA" id="ARBA00022691"/>
    </source>
</evidence>
<evidence type="ECO:0000259" key="7">
    <source>
        <dbReference type="Pfam" id="PF17827"/>
    </source>
</evidence>
<dbReference type="SUPFAM" id="SSF53335">
    <property type="entry name" value="S-adenosyl-L-methionine-dependent methyltransferases"/>
    <property type="match status" value="1"/>
</dbReference>
<organism evidence="8 9">
    <name type="scientific">Thiomicrorhabdus lithotrophica</name>
    <dbReference type="NCBI Taxonomy" id="2949997"/>
    <lineage>
        <taxon>Bacteria</taxon>
        <taxon>Pseudomonadati</taxon>
        <taxon>Pseudomonadota</taxon>
        <taxon>Gammaproteobacteria</taxon>
        <taxon>Thiotrichales</taxon>
        <taxon>Piscirickettsiaceae</taxon>
        <taxon>Thiomicrorhabdus</taxon>
    </lineage>
</organism>
<keyword evidence="1 5" id="KW-0489">Methyltransferase</keyword>
<evidence type="ECO:0000313" key="9">
    <source>
        <dbReference type="Proteomes" id="UP001222275"/>
    </source>
</evidence>